<feature type="compositionally biased region" description="Low complexity" evidence="1">
    <location>
        <begin position="279"/>
        <end position="291"/>
    </location>
</feature>
<dbReference type="InterPro" id="IPR036116">
    <property type="entry name" value="FN3_sf"/>
</dbReference>
<keyword evidence="7" id="KW-1185">Reference proteome</keyword>
<reference evidence="4 6" key="2">
    <citation type="submission" date="2018-11" db="EMBL/GenBank/DDBJ databases">
        <authorList>
            <consortium name="Pathogen Informatics"/>
        </authorList>
    </citation>
    <scope>NUCLEOTIDE SEQUENCE [LARGE SCALE GENOMIC DNA]</scope>
</reference>
<evidence type="ECO:0000256" key="2">
    <source>
        <dbReference type="SAM" id="Phobius"/>
    </source>
</evidence>
<feature type="compositionally biased region" description="Low complexity" evidence="1">
    <location>
        <begin position="365"/>
        <end position="377"/>
    </location>
</feature>
<evidence type="ECO:0000259" key="3">
    <source>
        <dbReference type="PROSITE" id="PS50853"/>
    </source>
</evidence>
<dbReference type="Gene3D" id="2.60.40.10">
    <property type="entry name" value="Immunoglobulins"/>
    <property type="match status" value="1"/>
</dbReference>
<evidence type="ECO:0000313" key="7">
    <source>
        <dbReference type="Proteomes" id="UP000321570"/>
    </source>
</evidence>
<evidence type="ECO:0000313" key="5">
    <source>
        <dbReference type="EMBL" id="VUZ40455.1"/>
    </source>
</evidence>
<keyword evidence="2" id="KW-0472">Membrane</keyword>
<feature type="region of interest" description="Disordered" evidence="1">
    <location>
        <begin position="519"/>
        <end position="543"/>
    </location>
</feature>
<evidence type="ECO:0000313" key="4">
    <source>
        <dbReference type="EMBL" id="VDL22145.1"/>
    </source>
</evidence>
<sequence>MLDSFSVTSPWSDGRSLIASWTWSLDSDLQFFEKTILYYYSPFDEGYERSELITQPITSFTLQNLRPETTYSICLRVHHRKHPNNSLLIPQQTTTTTPSSPTVRTPINWYNRQPSNPISAGTYVYDFQCLSATTQNWHLSALIGGILGVVFALFLGILLLFLLKRTHCLPGGYGGFGKQMTQRSLLGNSSSLRGNSNRRGRRSGSKRGSFHSTLWPSRSSNSRSEFSGHLREELEDDDVDDDDEVIAEDDEEDTEIDTGCKSSVRSQVGIYGGSGGTTGSSNRHSSMSSSIDAREDSSSLAMPYLPVNGVPSRSATRRSRDLKRPLMGYDSMKNISGVKVNVVAPTPDVIGTKEDLRKTSIAKISDSSGQTSTTPPSTNIPEPLPESLIVSLRSPQVNTPPPLSKQSPTSGLDIEASGECLSPIPIQEPQSVDLQTPILIGMNSNKEECIWIESPKVEPLSHIMTDIPETLFENDDRNVPSNPDYESTLSLSDATSGTSRESIISSSNYDYEYYGSVERLEGGDQDDPDKSGPSIYTEFVETI</sequence>
<dbReference type="PROSITE" id="PS50853">
    <property type="entry name" value="FN3"/>
    <property type="match status" value="1"/>
</dbReference>
<feature type="compositionally biased region" description="Acidic residues" evidence="1">
    <location>
        <begin position="233"/>
        <end position="256"/>
    </location>
</feature>
<dbReference type="AlphaFoldDB" id="A0A0R3SDL4"/>
<keyword evidence="2" id="KW-1133">Transmembrane helix</keyword>
<dbReference type="EMBL" id="CABIJS010000033">
    <property type="protein sequence ID" value="VUZ40455.1"/>
    <property type="molecule type" value="Genomic_DNA"/>
</dbReference>
<feature type="compositionally biased region" description="Basic residues" evidence="1">
    <location>
        <begin position="196"/>
        <end position="209"/>
    </location>
</feature>
<feature type="region of interest" description="Disordered" evidence="1">
    <location>
        <begin position="396"/>
        <end position="416"/>
    </location>
</feature>
<feature type="region of interest" description="Disordered" evidence="1">
    <location>
        <begin position="187"/>
        <end position="325"/>
    </location>
</feature>
<feature type="region of interest" description="Disordered" evidence="1">
    <location>
        <begin position="360"/>
        <end position="384"/>
    </location>
</feature>
<organism evidence="8">
    <name type="scientific">Hymenolepis diminuta</name>
    <name type="common">Rat tapeworm</name>
    <dbReference type="NCBI Taxonomy" id="6216"/>
    <lineage>
        <taxon>Eukaryota</taxon>
        <taxon>Metazoa</taxon>
        <taxon>Spiralia</taxon>
        <taxon>Lophotrochozoa</taxon>
        <taxon>Platyhelminthes</taxon>
        <taxon>Cestoda</taxon>
        <taxon>Eucestoda</taxon>
        <taxon>Cyclophyllidea</taxon>
        <taxon>Hymenolepididae</taxon>
        <taxon>Hymenolepis</taxon>
    </lineage>
</organism>
<feature type="compositionally biased region" description="Low complexity" evidence="1">
    <location>
        <begin position="212"/>
        <end position="225"/>
    </location>
</feature>
<dbReference type="InterPro" id="IPR013783">
    <property type="entry name" value="Ig-like_fold"/>
</dbReference>
<dbReference type="InterPro" id="IPR003961">
    <property type="entry name" value="FN3_dom"/>
</dbReference>
<evidence type="ECO:0000313" key="6">
    <source>
        <dbReference type="Proteomes" id="UP000274504"/>
    </source>
</evidence>
<dbReference type="EMBL" id="UYSG01000734">
    <property type="protein sequence ID" value="VDL22145.1"/>
    <property type="molecule type" value="Genomic_DNA"/>
</dbReference>
<dbReference type="SUPFAM" id="SSF49265">
    <property type="entry name" value="Fibronectin type III"/>
    <property type="match status" value="1"/>
</dbReference>
<feature type="transmembrane region" description="Helical" evidence="2">
    <location>
        <begin position="137"/>
        <end position="163"/>
    </location>
</feature>
<dbReference type="WBParaSite" id="HDID_0000278801-mRNA-1">
    <property type="protein sequence ID" value="HDID_0000278801-mRNA-1"/>
    <property type="gene ID" value="HDID_0000278801"/>
</dbReference>
<evidence type="ECO:0000313" key="8">
    <source>
        <dbReference type="WBParaSite" id="HDID_0000278801-mRNA-1"/>
    </source>
</evidence>
<reference evidence="8" key="1">
    <citation type="submission" date="2017-02" db="UniProtKB">
        <authorList>
            <consortium name="WormBaseParasite"/>
        </authorList>
    </citation>
    <scope>IDENTIFICATION</scope>
</reference>
<proteinExistence type="predicted"/>
<dbReference type="OrthoDB" id="6269506at2759"/>
<dbReference type="Proteomes" id="UP000274504">
    <property type="component" value="Unassembled WGS sequence"/>
</dbReference>
<keyword evidence="2" id="KW-0812">Transmembrane</keyword>
<protein>
    <submittedName>
        <fullName evidence="8">Fibronectin type-III domain-containing protein</fullName>
    </submittedName>
</protein>
<evidence type="ECO:0000256" key="1">
    <source>
        <dbReference type="SAM" id="MobiDB-lite"/>
    </source>
</evidence>
<reference evidence="5 7" key="3">
    <citation type="submission" date="2019-07" db="EMBL/GenBank/DDBJ databases">
        <authorList>
            <person name="Jastrzebski P J."/>
            <person name="Paukszto L."/>
            <person name="Jastrzebski P J."/>
        </authorList>
    </citation>
    <scope>NUCLEOTIDE SEQUENCE [LARGE SCALE GENOMIC DNA]</scope>
    <source>
        <strain evidence="5 7">WMS-il1</strain>
    </source>
</reference>
<feature type="domain" description="Fibronectin type-III" evidence="3">
    <location>
        <begin position="1"/>
        <end position="99"/>
    </location>
</feature>
<dbReference type="Proteomes" id="UP000321570">
    <property type="component" value="Unassembled WGS sequence"/>
</dbReference>
<accession>A0A0R3SDL4</accession>
<dbReference type="STRING" id="6216.A0A0R3SDL4"/>
<name>A0A0R3SDL4_HYMDI</name>
<gene>
    <name evidence="4" type="ORF">HDID_LOCUS2786</name>
    <name evidence="5" type="ORF">WMSIL1_LOCUS1449</name>
</gene>